<evidence type="ECO:0000256" key="6">
    <source>
        <dbReference type="ARBA" id="ARBA00022490"/>
    </source>
</evidence>
<dbReference type="GO" id="GO:0004422">
    <property type="term" value="F:hypoxanthine phosphoribosyltransferase activity"/>
    <property type="evidence" value="ECO:0007669"/>
    <property type="project" value="InterPro"/>
</dbReference>
<keyword evidence="8 14" id="KW-0808">Transferase</keyword>
<dbReference type="InterPro" id="IPR000836">
    <property type="entry name" value="PRTase_dom"/>
</dbReference>
<comment type="caution">
    <text evidence="14">The sequence shown here is derived from an EMBL/GenBank/DDBJ whole genome shotgun (WGS) entry which is preliminary data.</text>
</comment>
<dbReference type="InterPro" id="IPR029057">
    <property type="entry name" value="PRTase-like"/>
</dbReference>
<reference evidence="14" key="1">
    <citation type="submission" date="2019-08" db="EMBL/GenBank/DDBJ databases">
        <authorList>
            <person name="Kucharzyk K."/>
            <person name="Murdoch R.W."/>
            <person name="Higgins S."/>
            <person name="Loffler F."/>
        </authorList>
    </citation>
    <scope>NUCLEOTIDE SEQUENCE</scope>
</reference>
<evidence type="ECO:0000256" key="10">
    <source>
        <dbReference type="ARBA" id="ARBA00022726"/>
    </source>
</evidence>
<keyword evidence="7 14" id="KW-0328">Glycosyltransferase</keyword>
<name>A0A644UCX5_9ZZZZ</name>
<dbReference type="PANTHER" id="PTHR43340">
    <property type="entry name" value="HYPOXANTHINE-GUANINE PHOSPHORIBOSYLTRANSFERASE"/>
    <property type="match status" value="1"/>
</dbReference>
<protein>
    <recommendedName>
        <fullName evidence="5">hypoxanthine phosphoribosyltransferase</fullName>
        <ecNumber evidence="5">2.4.2.8</ecNumber>
    </recommendedName>
</protein>
<evidence type="ECO:0000256" key="3">
    <source>
        <dbReference type="ARBA" id="ARBA00004669"/>
    </source>
</evidence>
<organism evidence="14">
    <name type="scientific">bioreactor metagenome</name>
    <dbReference type="NCBI Taxonomy" id="1076179"/>
    <lineage>
        <taxon>unclassified sequences</taxon>
        <taxon>metagenomes</taxon>
        <taxon>ecological metagenomes</taxon>
    </lineage>
</organism>
<dbReference type="InterPro" id="IPR050408">
    <property type="entry name" value="HGPRT"/>
</dbReference>
<keyword evidence="9" id="KW-0479">Metal-binding</keyword>
<dbReference type="EMBL" id="VSSQ01000101">
    <property type="protein sequence ID" value="MPL76845.1"/>
    <property type="molecule type" value="Genomic_DNA"/>
</dbReference>
<dbReference type="GO" id="GO:0032263">
    <property type="term" value="P:GMP salvage"/>
    <property type="evidence" value="ECO:0007669"/>
    <property type="project" value="TreeGrafter"/>
</dbReference>
<dbReference type="NCBIfam" id="TIGR01203">
    <property type="entry name" value="HGPRTase"/>
    <property type="match status" value="1"/>
</dbReference>
<dbReference type="GO" id="GO:0006178">
    <property type="term" value="P:guanine salvage"/>
    <property type="evidence" value="ECO:0007669"/>
    <property type="project" value="TreeGrafter"/>
</dbReference>
<evidence type="ECO:0000256" key="1">
    <source>
        <dbReference type="ARBA" id="ARBA00001946"/>
    </source>
</evidence>
<evidence type="ECO:0000256" key="9">
    <source>
        <dbReference type="ARBA" id="ARBA00022723"/>
    </source>
</evidence>
<evidence type="ECO:0000256" key="12">
    <source>
        <dbReference type="ARBA" id="ARBA00022842"/>
    </source>
</evidence>
<keyword evidence="12" id="KW-0460">Magnesium</keyword>
<comment type="similarity">
    <text evidence="4">Belongs to the purine/pyrimidine phosphoribosyltransferase family.</text>
</comment>
<dbReference type="EC" id="2.4.2.8" evidence="5"/>
<comment type="cofactor">
    <cofactor evidence="1">
        <name>Mg(2+)</name>
        <dbReference type="ChEBI" id="CHEBI:18420"/>
    </cofactor>
</comment>
<evidence type="ECO:0000256" key="4">
    <source>
        <dbReference type="ARBA" id="ARBA00008391"/>
    </source>
</evidence>
<evidence type="ECO:0000256" key="5">
    <source>
        <dbReference type="ARBA" id="ARBA00011895"/>
    </source>
</evidence>
<sequence>MDQVNIKGKIFHKFISSDEIALVIKSLSDRINKDYAEKEVLFLIVLNGAFMFASDLLKQIEGNHKISFIKLSSYQGLSSTDEVKELIGLNEDLKDKNIIVIEDIIDTGITMECLKERILAKEPSSFEICTLMFKPEAFKKDYNIKYIGREISNEFIIGYGFDLDGYGRNIKDIYQLKD</sequence>
<evidence type="ECO:0000256" key="2">
    <source>
        <dbReference type="ARBA" id="ARBA00004496"/>
    </source>
</evidence>
<gene>
    <name evidence="14" type="primary">hpt_6</name>
    <name evidence="14" type="ORF">SDC9_22696</name>
</gene>
<evidence type="ECO:0000259" key="13">
    <source>
        <dbReference type="Pfam" id="PF00156"/>
    </source>
</evidence>
<evidence type="ECO:0000313" key="14">
    <source>
        <dbReference type="EMBL" id="MPL76845.1"/>
    </source>
</evidence>
<dbReference type="SUPFAM" id="SSF53271">
    <property type="entry name" value="PRTase-like"/>
    <property type="match status" value="1"/>
</dbReference>
<dbReference type="GO" id="GO:0032264">
    <property type="term" value="P:IMP salvage"/>
    <property type="evidence" value="ECO:0007669"/>
    <property type="project" value="TreeGrafter"/>
</dbReference>
<dbReference type="GO" id="GO:0005829">
    <property type="term" value="C:cytosol"/>
    <property type="evidence" value="ECO:0007669"/>
    <property type="project" value="TreeGrafter"/>
</dbReference>
<proteinExistence type="inferred from homology"/>
<dbReference type="CDD" id="cd06223">
    <property type="entry name" value="PRTases_typeI"/>
    <property type="match status" value="1"/>
</dbReference>
<accession>A0A644UCX5</accession>
<keyword evidence="10" id="KW-0660">Purine salvage</keyword>
<dbReference type="Pfam" id="PF00156">
    <property type="entry name" value="Pribosyltran"/>
    <property type="match status" value="1"/>
</dbReference>
<evidence type="ECO:0000256" key="8">
    <source>
        <dbReference type="ARBA" id="ARBA00022679"/>
    </source>
</evidence>
<dbReference type="InterPro" id="IPR005904">
    <property type="entry name" value="Hxn_phspho_trans"/>
</dbReference>
<keyword evidence="11" id="KW-0547">Nucleotide-binding</keyword>
<comment type="pathway">
    <text evidence="3">Purine metabolism; IMP biosynthesis via salvage pathway; IMP from hypoxanthine: step 1/1.</text>
</comment>
<dbReference type="GO" id="GO:0000166">
    <property type="term" value="F:nucleotide binding"/>
    <property type="evidence" value="ECO:0007669"/>
    <property type="project" value="UniProtKB-KW"/>
</dbReference>
<keyword evidence="6" id="KW-0963">Cytoplasm</keyword>
<dbReference type="AlphaFoldDB" id="A0A644UCX5"/>
<dbReference type="GO" id="GO:0046100">
    <property type="term" value="P:hypoxanthine metabolic process"/>
    <property type="evidence" value="ECO:0007669"/>
    <property type="project" value="TreeGrafter"/>
</dbReference>
<evidence type="ECO:0000256" key="7">
    <source>
        <dbReference type="ARBA" id="ARBA00022676"/>
    </source>
</evidence>
<evidence type="ECO:0000256" key="11">
    <source>
        <dbReference type="ARBA" id="ARBA00022741"/>
    </source>
</evidence>
<comment type="subcellular location">
    <subcellularLocation>
        <location evidence="2">Cytoplasm</location>
    </subcellularLocation>
</comment>
<dbReference type="PANTHER" id="PTHR43340:SF1">
    <property type="entry name" value="HYPOXANTHINE PHOSPHORIBOSYLTRANSFERASE"/>
    <property type="match status" value="1"/>
</dbReference>
<dbReference type="GO" id="GO:0000287">
    <property type="term" value="F:magnesium ion binding"/>
    <property type="evidence" value="ECO:0007669"/>
    <property type="project" value="TreeGrafter"/>
</dbReference>
<dbReference type="Gene3D" id="3.40.50.2020">
    <property type="match status" value="1"/>
</dbReference>
<dbReference type="GO" id="GO:0006166">
    <property type="term" value="P:purine ribonucleoside salvage"/>
    <property type="evidence" value="ECO:0007669"/>
    <property type="project" value="UniProtKB-KW"/>
</dbReference>
<feature type="domain" description="Phosphoribosyltransferase" evidence="13">
    <location>
        <begin position="19"/>
        <end position="162"/>
    </location>
</feature>